<protein>
    <submittedName>
        <fullName evidence="2">DUF58 domain-containing protein</fullName>
    </submittedName>
</protein>
<keyword evidence="3" id="KW-1185">Reference proteome</keyword>
<accession>A0A5R9G9F2</accession>
<dbReference type="EMBL" id="VCIW01000019">
    <property type="protein sequence ID" value="TLS49704.1"/>
    <property type="molecule type" value="Genomic_DNA"/>
</dbReference>
<dbReference type="AlphaFoldDB" id="A0A5R9G9F2"/>
<evidence type="ECO:0000313" key="3">
    <source>
        <dbReference type="Proteomes" id="UP000309676"/>
    </source>
</evidence>
<feature type="domain" description="DUF58" evidence="1">
    <location>
        <begin position="219"/>
        <end position="407"/>
    </location>
</feature>
<dbReference type="PANTHER" id="PTHR33608:SF3">
    <property type="entry name" value="SLR2013 PROTEIN"/>
    <property type="match status" value="1"/>
</dbReference>
<dbReference type="OrthoDB" id="9778037at2"/>
<comment type="caution">
    <text evidence="2">The sequence shown here is derived from an EMBL/GenBank/DDBJ whole genome shotgun (WGS) entry which is preliminary data.</text>
</comment>
<dbReference type="InterPro" id="IPR002881">
    <property type="entry name" value="DUF58"/>
</dbReference>
<dbReference type="InterPro" id="IPR036465">
    <property type="entry name" value="vWFA_dom_sf"/>
</dbReference>
<dbReference type="Gene3D" id="3.40.50.410">
    <property type="entry name" value="von Willebrand factor, type A domain"/>
    <property type="match status" value="1"/>
</dbReference>
<organism evidence="2 3">
    <name type="scientific">Paenibacillus antri</name>
    <dbReference type="NCBI Taxonomy" id="2582848"/>
    <lineage>
        <taxon>Bacteria</taxon>
        <taxon>Bacillati</taxon>
        <taxon>Bacillota</taxon>
        <taxon>Bacilli</taxon>
        <taxon>Bacillales</taxon>
        <taxon>Paenibacillaceae</taxon>
        <taxon>Paenibacillus</taxon>
    </lineage>
</organism>
<dbReference type="PANTHER" id="PTHR33608">
    <property type="entry name" value="BLL2464 PROTEIN"/>
    <property type="match status" value="1"/>
</dbReference>
<reference evidence="2 3" key="1">
    <citation type="submission" date="2019-05" db="EMBL/GenBank/DDBJ databases">
        <authorList>
            <person name="Narsing Rao M.P."/>
            <person name="Li W.J."/>
        </authorList>
    </citation>
    <scope>NUCLEOTIDE SEQUENCE [LARGE SCALE GENOMIC DNA]</scope>
    <source>
        <strain evidence="2 3">SYSU_K30003</strain>
    </source>
</reference>
<dbReference type="RefSeq" id="WP_138196857.1">
    <property type="nucleotide sequence ID" value="NZ_VCIW01000019.1"/>
</dbReference>
<gene>
    <name evidence="2" type="ORF">FE782_23840</name>
</gene>
<dbReference type="SUPFAM" id="SSF53300">
    <property type="entry name" value="vWA-like"/>
    <property type="match status" value="1"/>
</dbReference>
<sequence>MTLSSKRRSPGSRYRDKLRVVPTFRLAGWLAAGAPVAGLAYAANPELGLLAIIAWNGTLAAFSAADLWSLPAASAVRVRRDAPEKVDLGRPFESAVSVTIDGARLPRRGTLLDDLPDTFDAEAGTAPRPLAFDGAEAAVRYDVLPRERGRYALHAVFVRLRGALGLWERQAHVPCESEVRVLPDLSGVRGMLASLQRTLVLDGKRVYRRASAGTELQGIRDYTPDDDPRAINWSATARALQTKVNVFQPERGKIVTLLIDCGRMMGVELEGQTKLDRSLEAALTMAAVALQRGDQVAALAFSGRLSTYVPPGKGVAHLQTLIDAVYDLKSDTAESNYALALAHLARVQKKRSLIVLFTDMENVLFETELVPYLIRLRRTHPVLLLCLQDPVLREWSRIGVTRLKDAYVKSAAYKFMEDRRAFAARMAALGIEALDVPANELALAAVNAYLEMKSRDAL</sequence>
<proteinExistence type="predicted"/>
<evidence type="ECO:0000259" key="1">
    <source>
        <dbReference type="Pfam" id="PF01882"/>
    </source>
</evidence>
<evidence type="ECO:0000313" key="2">
    <source>
        <dbReference type="EMBL" id="TLS49704.1"/>
    </source>
</evidence>
<dbReference type="Proteomes" id="UP000309676">
    <property type="component" value="Unassembled WGS sequence"/>
</dbReference>
<dbReference type="Pfam" id="PF01882">
    <property type="entry name" value="DUF58"/>
    <property type="match status" value="1"/>
</dbReference>
<name>A0A5R9G9F2_9BACL</name>